<gene>
    <name evidence="3" type="ORF">CCAP1982_LOCUS1086</name>
</gene>
<name>A0A811U1S5_CERCA</name>
<feature type="transmembrane region" description="Helical" evidence="2">
    <location>
        <begin position="34"/>
        <end position="54"/>
    </location>
</feature>
<keyword evidence="4" id="KW-1185">Reference proteome</keyword>
<organism evidence="3 4">
    <name type="scientific">Ceratitis capitata</name>
    <name type="common">Mediterranean fruit fly</name>
    <name type="synonym">Tephritis capitata</name>
    <dbReference type="NCBI Taxonomy" id="7213"/>
    <lineage>
        <taxon>Eukaryota</taxon>
        <taxon>Metazoa</taxon>
        <taxon>Ecdysozoa</taxon>
        <taxon>Arthropoda</taxon>
        <taxon>Hexapoda</taxon>
        <taxon>Insecta</taxon>
        <taxon>Pterygota</taxon>
        <taxon>Neoptera</taxon>
        <taxon>Endopterygota</taxon>
        <taxon>Diptera</taxon>
        <taxon>Brachycera</taxon>
        <taxon>Muscomorpha</taxon>
        <taxon>Tephritoidea</taxon>
        <taxon>Tephritidae</taxon>
        <taxon>Ceratitis</taxon>
        <taxon>Ceratitis</taxon>
    </lineage>
</organism>
<dbReference type="Proteomes" id="UP000606786">
    <property type="component" value="Unassembled WGS sequence"/>
</dbReference>
<comment type="caution">
    <text evidence="3">The sequence shown here is derived from an EMBL/GenBank/DDBJ whole genome shotgun (WGS) entry which is preliminary data.</text>
</comment>
<reference evidence="3" key="1">
    <citation type="submission" date="2020-11" db="EMBL/GenBank/DDBJ databases">
        <authorList>
            <person name="Whitehead M."/>
        </authorList>
    </citation>
    <scope>NUCLEOTIDE SEQUENCE</scope>
    <source>
        <strain evidence="3">EGII</strain>
    </source>
</reference>
<evidence type="ECO:0000256" key="1">
    <source>
        <dbReference type="SAM" id="MobiDB-lite"/>
    </source>
</evidence>
<protein>
    <submittedName>
        <fullName evidence="3">(Mediterranean fruit fly) hypothetical protein</fullName>
    </submittedName>
</protein>
<proteinExistence type="predicted"/>
<evidence type="ECO:0000313" key="3">
    <source>
        <dbReference type="EMBL" id="CAD6992216.1"/>
    </source>
</evidence>
<dbReference type="OrthoDB" id="8035456at2759"/>
<keyword evidence="2" id="KW-0472">Membrane</keyword>
<feature type="compositionally biased region" description="Basic and acidic residues" evidence="1">
    <location>
        <begin position="174"/>
        <end position="189"/>
    </location>
</feature>
<dbReference type="EMBL" id="CAJHJT010000001">
    <property type="protein sequence ID" value="CAD6992216.1"/>
    <property type="molecule type" value="Genomic_DNA"/>
</dbReference>
<evidence type="ECO:0000313" key="4">
    <source>
        <dbReference type="Proteomes" id="UP000606786"/>
    </source>
</evidence>
<accession>A0A811U1S5</accession>
<dbReference type="AlphaFoldDB" id="A0A811U1S5"/>
<evidence type="ECO:0000256" key="2">
    <source>
        <dbReference type="SAM" id="Phobius"/>
    </source>
</evidence>
<feature type="region of interest" description="Disordered" evidence="1">
    <location>
        <begin position="154"/>
        <end position="189"/>
    </location>
</feature>
<keyword evidence="2" id="KW-1133">Transmembrane helix</keyword>
<sequence>MAYGIGSVVCLLRTILIRITVGPISFLFLELSKFMIVLVVAFWVTVGIFLMFTVQRINTKLNIAFQWESIMPEAAIRLSAAAAAVVANTSGLMPNDEGKGNADERRNYPFIVDLPKTASSDLETQIKEETLLQMPAKGSILNATTSEIVKEAKIDSNIEERRRSSRPQLSTTTKKNEMDEVLKTEEADE</sequence>
<feature type="transmembrane region" description="Helical" evidence="2">
    <location>
        <begin position="7"/>
        <end position="28"/>
    </location>
</feature>
<keyword evidence="2" id="KW-0812">Transmembrane</keyword>